<sequence length="55" mass="6579">MKRHNLIEKRSRKNTQLTRRARARCLDLKRAQGLYYGYAVLLNLVCDDKRVVAFR</sequence>
<dbReference type="EMBL" id="JAQOWY010000148">
    <property type="protein sequence ID" value="KAK1849282.1"/>
    <property type="molecule type" value="Genomic_DNA"/>
</dbReference>
<organism evidence="1 2">
    <name type="scientific">Colletotrichum chrysophilum</name>
    <dbReference type="NCBI Taxonomy" id="1836956"/>
    <lineage>
        <taxon>Eukaryota</taxon>
        <taxon>Fungi</taxon>
        <taxon>Dikarya</taxon>
        <taxon>Ascomycota</taxon>
        <taxon>Pezizomycotina</taxon>
        <taxon>Sordariomycetes</taxon>
        <taxon>Hypocreomycetidae</taxon>
        <taxon>Glomerellales</taxon>
        <taxon>Glomerellaceae</taxon>
        <taxon>Colletotrichum</taxon>
        <taxon>Colletotrichum gloeosporioides species complex</taxon>
    </lineage>
</organism>
<dbReference type="AlphaFoldDB" id="A0AAD9AKA8"/>
<comment type="caution">
    <text evidence="1">The sequence shown here is derived from an EMBL/GenBank/DDBJ whole genome shotgun (WGS) entry which is preliminary data.</text>
</comment>
<evidence type="ECO:0000313" key="1">
    <source>
        <dbReference type="EMBL" id="KAK1849282.1"/>
    </source>
</evidence>
<gene>
    <name evidence="1" type="ORF">CCHR01_08117</name>
</gene>
<protein>
    <submittedName>
        <fullName evidence="1">Uncharacterized protein</fullName>
    </submittedName>
</protein>
<proteinExistence type="predicted"/>
<reference evidence="1" key="1">
    <citation type="submission" date="2023-01" db="EMBL/GenBank/DDBJ databases">
        <title>Colletotrichum chrysophilum M932 genome sequence.</title>
        <authorList>
            <person name="Baroncelli R."/>
        </authorList>
    </citation>
    <scope>NUCLEOTIDE SEQUENCE</scope>
    <source>
        <strain evidence="1">M932</strain>
    </source>
</reference>
<keyword evidence="2" id="KW-1185">Reference proteome</keyword>
<name>A0AAD9AKA8_9PEZI</name>
<accession>A0AAD9AKA8</accession>
<evidence type="ECO:0000313" key="2">
    <source>
        <dbReference type="Proteomes" id="UP001243330"/>
    </source>
</evidence>
<dbReference type="Proteomes" id="UP001243330">
    <property type="component" value="Unassembled WGS sequence"/>
</dbReference>